<dbReference type="RefSeq" id="WP_184398239.1">
    <property type="nucleotide sequence ID" value="NZ_BAAAJD010000047.1"/>
</dbReference>
<dbReference type="InterPro" id="IPR002591">
    <property type="entry name" value="Phosphodiest/P_Trfase"/>
</dbReference>
<evidence type="ECO:0000313" key="2">
    <source>
        <dbReference type="Proteomes" id="UP000572635"/>
    </source>
</evidence>
<dbReference type="SUPFAM" id="SSF53649">
    <property type="entry name" value="Alkaline phosphatase-like"/>
    <property type="match status" value="1"/>
</dbReference>
<name>A0A7W8QSP2_9ACTN</name>
<dbReference type="Proteomes" id="UP000572635">
    <property type="component" value="Unassembled WGS sequence"/>
</dbReference>
<reference evidence="1 2" key="1">
    <citation type="submission" date="2020-08" db="EMBL/GenBank/DDBJ databases">
        <title>Sequencing the genomes of 1000 actinobacteria strains.</title>
        <authorList>
            <person name="Klenk H.-P."/>
        </authorList>
    </citation>
    <scope>NUCLEOTIDE SEQUENCE [LARGE SCALE GENOMIC DNA]</scope>
    <source>
        <strain evidence="1 2">DSM 44551</strain>
    </source>
</reference>
<dbReference type="Pfam" id="PF01663">
    <property type="entry name" value="Phosphodiest"/>
    <property type="match status" value="1"/>
</dbReference>
<comment type="caution">
    <text evidence="1">The sequence shown here is derived from an EMBL/GenBank/DDBJ whole genome shotgun (WGS) entry which is preliminary data.</text>
</comment>
<gene>
    <name evidence="1" type="ORF">HDA36_005582</name>
</gene>
<keyword evidence="2" id="KW-1185">Reference proteome</keyword>
<proteinExistence type="predicted"/>
<dbReference type="PANTHER" id="PTHR10151:SF120">
    <property type="entry name" value="BIS(5'-ADENOSYL)-TRIPHOSPHATASE"/>
    <property type="match status" value="1"/>
</dbReference>
<dbReference type="EMBL" id="JACHDB010000002">
    <property type="protein sequence ID" value="MBB5435434.1"/>
    <property type="molecule type" value="Genomic_DNA"/>
</dbReference>
<dbReference type="Gene3D" id="3.40.720.10">
    <property type="entry name" value="Alkaline Phosphatase, subunit A"/>
    <property type="match status" value="1"/>
</dbReference>
<protein>
    <submittedName>
        <fullName evidence="1">Putative AlkP superfamily pyrophosphatase or phosphodiesterase</fullName>
    </submittedName>
</protein>
<accession>A0A7W8QSP2</accession>
<dbReference type="AlphaFoldDB" id="A0A7W8QSP2"/>
<evidence type="ECO:0000313" key="1">
    <source>
        <dbReference type="EMBL" id="MBB5435434.1"/>
    </source>
</evidence>
<sequence length="395" mass="41304">MSTAGPSGGAAGAADAPFEAPRYGAGSLADLAPSVLASLGVRGEPNVLGLPPVRRACVLLIDGMGWELLLAHREHAPFLSSLIDAPATRPALTAAFPTTTATSLTTFGTGAVPGHHGIVGYKVVVPGTDTVLNQLRWGEESGVDPEEWQPLTTAYQRAERAGVTTGYVASAAYEHSRLTRATARGSGYLPADDLTSVAVRTAAALTRGERSLVFAYHPDLDGYGHRFGIASDHWRIHLGQVDRLVEQIAGALPPDAALYITADHGMVDSDPAQRVDLEADPELRRGVRVVAGEARMRQVYTEPGATEDVRAAWAERLGPAALVLTREEAVAAGYYGPATDGAVRERIGDVLAVARGSATLVLPEAEPLESGLVGQHGSLTPAELSIPLLAATTVR</sequence>
<dbReference type="GO" id="GO:0016787">
    <property type="term" value="F:hydrolase activity"/>
    <property type="evidence" value="ECO:0007669"/>
    <property type="project" value="UniProtKB-ARBA"/>
</dbReference>
<organism evidence="1 2">
    <name type="scientific">Nocardiopsis composta</name>
    <dbReference type="NCBI Taxonomy" id="157465"/>
    <lineage>
        <taxon>Bacteria</taxon>
        <taxon>Bacillati</taxon>
        <taxon>Actinomycetota</taxon>
        <taxon>Actinomycetes</taxon>
        <taxon>Streptosporangiales</taxon>
        <taxon>Nocardiopsidaceae</taxon>
        <taxon>Nocardiopsis</taxon>
    </lineage>
</organism>
<dbReference type="InterPro" id="IPR017850">
    <property type="entry name" value="Alkaline_phosphatase_core_sf"/>
</dbReference>
<dbReference type="PANTHER" id="PTHR10151">
    <property type="entry name" value="ECTONUCLEOTIDE PYROPHOSPHATASE/PHOSPHODIESTERASE"/>
    <property type="match status" value="1"/>
</dbReference>